<proteinExistence type="predicted"/>
<dbReference type="Proteomes" id="UP000499080">
    <property type="component" value="Unassembled WGS sequence"/>
</dbReference>
<name>A0A4Y2B651_ARAVE</name>
<dbReference type="EMBL" id="BGPR01000051">
    <property type="protein sequence ID" value="GBL86929.1"/>
    <property type="molecule type" value="Genomic_DNA"/>
</dbReference>
<sequence length="96" mass="10628">MTLDLGDKMKVPENTEVIPLSSLGTKSCILLVYSCDVTLCRKRVWRCPKGGQNHFGAGELSVIESAVTVITSDMLSVCVSKLYKCCFHCYPCFNFP</sequence>
<comment type="caution">
    <text evidence="1">The sequence shown here is derived from an EMBL/GenBank/DDBJ whole genome shotgun (WGS) entry which is preliminary data.</text>
</comment>
<keyword evidence="2" id="KW-1185">Reference proteome</keyword>
<reference evidence="1 2" key="1">
    <citation type="journal article" date="2019" name="Sci. Rep.">
        <title>Orb-weaving spider Araneus ventricosus genome elucidates the spidroin gene catalogue.</title>
        <authorList>
            <person name="Kono N."/>
            <person name="Nakamura H."/>
            <person name="Ohtoshi R."/>
            <person name="Moran D.A.P."/>
            <person name="Shinohara A."/>
            <person name="Yoshida Y."/>
            <person name="Fujiwara M."/>
            <person name="Mori M."/>
            <person name="Tomita M."/>
            <person name="Arakawa K."/>
        </authorList>
    </citation>
    <scope>NUCLEOTIDE SEQUENCE [LARGE SCALE GENOMIC DNA]</scope>
</reference>
<protein>
    <submittedName>
        <fullName evidence="1">Uncharacterized protein</fullName>
    </submittedName>
</protein>
<evidence type="ECO:0000313" key="2">
    <source>
        <dbReference type="Proteomes" id="UP000499080"/>
    </source>
</evidence>
<evidence type="ECO:0000313" key="1">
    <source>
        <dbReference type="EMBL" id="GBL86929.1"/>
    </source>
</evidence>
<organism evidence="1 2">
    <name type="scientific">Araneus ventricosus</name>
    <name type="common">Orbweaver spider</name>
    <name type="synonym">Epeira ventricosa</name>
    <dbReference type="NCBI Taxonomy" id="182803"/>
    <lineage>
        <taxon>Eukaryota</taxon>
        <taxon>Metazoa</taxon>
        <taxon>Ecdysozoa</taxon>
        <taxon>Arthropoda</taxon>
        <taxon>Chelicerata</taxon>
        <taxon>Arachnida</taxon>
        <taxon>Araneae</taxon>
        <taxon>Araneomorphae</taxon>
        <taxon>Entelegynae</taxon>
        <taxon>Araneoidea</taxon>
        <taxon>Araneidae</taxon>
        <taxon>Araneus</taxon>
    </lineage>
</organism>
<gene>
    <name evidence="1" type="ORF">AVEN_218672_1</name>
</gene>
<dbReference type="AlphaFoldDB" id="A0A4Y2B651"/>
<accession>A0A4Y2B651</accession>